<dbReference type="Proteomes" id="UP000525652">
    <property type="component" value="Unassembled WGS sequence"/>
</dbReference>
<accession>A0A7X1AV91</accession>
<dbReference type="EMBL" id="JACHVA010000032">
    <property type="protein sequence ID" value="MBC2600641.1"/>
    <property type="molecule type" value="Genomic_DNA"/>
</dbReference>
<proteinExistence type="predicted"/>
<organism evidence="1 2">
    <name type="scientific">Puniceicoccus vermicola</name>
    <dbReference type="NCBI Taxonomy" id="388746"/>
    <lineage>
        <taxon>Bacteria</taxon>
        <taxon>Pseudomonadati</taxon>
        <taxon>Verrucomicrobiota</taxon>
        <taxon>Opitutia</taxon>
        <taxon>Puniceicoccales</taxon>
        <taxon>Puniceicoccaceae</taxon>
        <taxon>Puniceicoccus</taxon>
    </lineage>
</organism>
<evidence type="ECO:0000313" key="1">
    <source>
        <dbReference type="EMBL" id="MBC2600641.1"/>
    </source>
</evidence>
<reference evidence="1 2" key="1">
    <citation type="submission" date="2020-07" db="EMBL/GenBank/DDBJ databases">
        <authorList>
            <person name="Feng X."/>
        </authorList>
    </citation>
    <scope>NUCLEOTIDE SEQUENCE [LARGE SCALE GENOMIC DNA]</scope>
    <source>
        <strain evidence="1 2">JCM14086</strain>
    </source>
</reference>
<sequence>MKEIGKDEVGVTYFVCDYSEGVLSNLPWGGEQFDCLFFPALPVDGPAYTSAIEEILKKNIDWIFTCEPDSEHWHDIVDEMAVALGCQQEIWDGSPMTAWFDEVKKIEDWDTAYNHGGSDYFLFVFISAEDSLESRVERLRSRLKADQGGGINSESLRSSP</sequence>
<protein>
    <submittedName>
        <fullName evidence="1">Uncharacterized protein</fullName>
    </submittedName>
</protein>
<keyword evidence="2" id="KW-1185">Reference proteome</keyword>
<comment type="caution">
    <text evidence="1">The sequence shown here is derived from an EMBL/GenBank/DDBJ whole genome shotgun (WGS) entry which is preliminary data.</text>
</comment>
<evidence type="ECO:0000313" key="2">
    <source>
        <dbReference type="Proteomes" id="UP000525652"/>
    </source>
</evidence>
<dbReference type="RefSeq" id="WP_185691381.1">
    <property type="nucleotide sequence ID" value="NZ_JACHVA010000032.1"/>
</dbReference>
<dbReference type="AlphaFoldDB" id="A0A7X1AV91"/>
<name>A0A7X1AV91_9BACT</name>
<gene>
    <name evidence="1" type="ORF">H5P30_02480</name>
</gene>